<dbReference type="InterPro" id="IPR023393">
    <property type="entry name" value="START-like_dom_sf"/>
</dbReference>
<organism evidence="1 2">
    <name type="scientific">Mycobacterium asiaticum</name>
    <dbReference type="NCBI Taxonomy" id="1790"/>
    <lineage>
        <taxon>Bacteria</taxon>
        <taxon>Bacillati</taxon>
        <taxon>Actinomycetota</taxon>
        <taxon>Actinomycetes</taxon>
        <taxon>Mycobacteriales</taxon>
        <taxon>Mycobacteriaceae</taxon>
        <taxon>Mycobacterium</taxon>
    </lineage>
</organism>
<dbReference type="Proteomes" id="UP000093925">
    <property type="component" value="Unassembled WGS sequence"/>
</dbReference>
<dbReference type="InterPro" id="IPR019587">
    <property type="entry name" value="Polyketide_cyclase/dehydratase"/>
</dbReference>
<dbReference type="Pfam" id="PF10604">
    <property type="entry name" value="Polyketide_cyc2"/>
    <property type="match status" value="1"/>
</dbReference>
<dbReference type="EMBL" id="LZLM01000017">
    <property type="protein sequence ID" value="OBJ89642.1"/>
    <property type="molecule type" value="Genomic_DNA"/>
</dbReference>
<gene>
    <name evidence="1" type="ORF">A5640_26990</name>
</gene>
<evidence type="ECO:0000313" key="1">
    <source>
        <dbReference type="EMBL" id="OBJ89642.1"/>
    </source>
</evidence>
<dbReference type="Gene3D" id="3.30.530.20">
    <property type="match status" value="1"/>
</dbReference>
<dbReference type="RefSeq" id="WP_065138450.1">
    <property type="nucleotide sequence ID" value="NZ_LZLM01000017.1"/>
</dbReference>
<protein>
    <submittedName>
        <fullName evidence="1">Polyketide cyclase</fullName>
    </submittedName>
</protein>
<dbReference type="SUPFAM" id="SSF55961">
    <property type="entry name" value="Bet v1-like"/>
    <property type="match status" value="1"/>
</dbReference>
<name>A0A1A3KWQ1_MYCAS</name>
<reference evidence="1 2" key="1">
    <citation type="submission" date="2016-06" db="EMBL/GenBank/DDBJ databases">
        <authorList>
            <person name="Kjaerup R.B."/>
            <person name="Dalgaard T.S."/>
            <person name="Juul-Madsen H.R."/>
        </authorList>
    </citation>
    <scope>NUCLEOTIDE SEQUENCE [LARGE SCALE GENOMIC DNA]</scope>
    <source>
        <strain evidence="1 2">1276495.2</strain>
    </source>
</reference>
<dbReference type="CDD" id="cd07821">
    <property type="entry name" value="PYR_PYL_RCAR_like"/>
    <property type="match status" value="1"/>
</dbReference>
<comment type="caution">
    <text evidence="1">The sequence shown here is derived from an EMBL/GenBank/DDBJ whole genome shotgun (WGS) entry which is preliminary data.</text>
</comment>
<proteinExistence type="predicted"/>
<accession>A0A1A3KWQ1</accession>
<evidence type="ECO:0000313" key="2">
    <source>
        <dbReference type="Proteomes" id="UP000093925"/>
    </source>
</evidence>
<dbReference type="AlphaFoldDB" id="A0A1A3KWQ1"/>
<sequence>MVRLEVNRTIAAAPEPVFDWLTEPTNLTSAPLFLRVYWADGYTAPSVGAIRQGLVVGAWLREVITAYDAPHSYSYLVVRSVPPAKHDGGTVTLTPTGDGTHVEWVTSYSIPRRAGGKLTEAVTERLFRSSFNAILAACAKALET</sequence>